<protein>
    <submittedName>
        <fullName evidence="1">34141_t:CDS:1</fullName>
    </submittedName>
</protein>
<comment type="caution">
    <text evidence="1">The sequence shown here is derived from an EMBL/GenBank/DDBJ whole genome shotgun (WGS) entry which is preliminary data.</text>
</comment>
<evidence type="ECO:0000313" key="1">
    <source>
        <dbReference type="EMBL" id="CAG8640344.1"/>
    </source>
</evidence>
<sequence length="184" mass="20368">MSSTNTATDTSDSTSQSSSLSPIIIIIIVVASVALAAGVLVIWYFNFYRKKKRRDGLRPLMLGSSRVEPNPHKNTTRGIPNVSPHVQKHDAPSVVFEVPERESEKYGIHEKVITEDDSLRSPPLVREGPGGLRRTPTRSMTMPMPSRGGEEFSSSEEEYDDDGDDEEAYTGVPQQQHFTHTGEP</sequence>
<reference evidence="1" key="1">
    <citation type="submission" date="2021-06" db="EMBL/GenBank/DDBJ databases">
        <authorList>
            <person name="Kallberg Y."/>
            <person name="Tangrot J."/>
            <person name="Rosling A."/>
        </authorList>
    </citation>
    <scope>NUCLEOTIDE SEQUENCE</scope>
    <source>
        <strain evidence="1">MA461A</strain>
    </source>
</reference>
<accession>A0ACA9N893</accession>
<proteinExistence type="predicted"/>
<keyword evidence="2" id="KW-1185">Reference proteome</keyword>
<gene>
    <name evidence="1" type="ORF">RPERSI_LOCUS7454</name>
</gene>
<dbReference type="Proteomes" id="UP000789920">
    <property type="component" value="Unassembled WGS sequence"/>
</dbReference>
<name>A0ACA9N893_9GLOM</name>
<dbReference type="EMBL" id="CAJVQC010012630">
    <property type="protein sequence ID" value="CAG8640344.1"/>
    <property type="molecule type" value="Genomic_DNA"/>
</dbReference>
<evidence type="ECO:0000313" key="2">
    <source>
        <dbReference type="Proteomes" id="UP000789920"/>
    </source>
</evidence>
<organism evidence="1 2">
    <name type="scientific">Racocetra persica</name>
    <dbReference type="NCBI Taxonomy" id="160502"/>
    <lineage>
        <taxon>Eukaryota</taxon>
        <taxon>Fungi</taxon>
        <taxon>Fungi incertae sedis</taxon>
        <taxon>Mucoromycota</taxon>
        <taxon>Glomeromycotina</taxon>
        <taxon>Glomeromycetes</taxon>
        <taxon>Diversisporales</taxon>
        <taxon>Gigasporaceae</taxon>
        <taxon>Racocetra</taxon>
    </lineage>
</organism>